<reference evidence="2" key="1">
    <citation type="journal article" date="2022" name="bioRxiv">
        <title>Sequencing and chromosome-scale assembly of the giantPleurodeles waltlgenome.</title>
        <authorList>
            <person name="Brown T."/>
            <person name="Elewa A."/>
            <person name="Iarovenko S."/>
            <person name="Subramanian E."/>
            <person name="Araus A.J."/>
            <person name="Petzold A."/>
            <person name="Susuki M."/>
            <person name="Suzuki K.-i.T."/>
            <person name="Hayashi T."/>
            <person name="Toyoda A."/>
            <person name="Oliveira C."/>
            <person name="Osipova E."/>
            <person name="Leigh N.D."/>
            <person name="Simon A."/>
            <person name="Yun M.H."/>
        </authorList>
    </citation>
    <scope>NUCLEOTIDE SEQUENCE</scope>
    <source>
        <strain evidence="2">20211129_DDA</strain>
        <tissue evidence="2">Liver</tissue>
    </source>
</reference>
<proteinExistence type="predicted"/>
<evidence type="ECO:0000256" key="1">
    <source>
        <dbReference type="SAM" id="MobiDB-lite"/>
    </source>
</evidence>
<accession>A0AAV7T8N2</accession>
<evidence type="ECO:0000313" key="3">
    <source>
        <dbReference type="Proteomes" id="UP001066276"/>
    </source>
</evidence>
<feature type="compositionally biased region" description="Basic and acidic residues" evidence="1">
    <location>
        <begin position="31"/>
        <end position="50"/>
    </location>
</feature>
<feature type="region of interest" description="Disordered" evidence="1">
    <location>
        <begin position="100"/>
        <end position="120"/>
    </location>
</feature>
<dbReference type="AlphaFoldDB" id="A0AAV7T8N2"/>
<protein>
    <submittedName>
        <fullName evidence="2">Uncharacterized protein</fullName>
    </submittedName>
</protein>
<dbReference type="EMBL" id="JANPWB010000007">
    <property type="protein sequence ID" value="KAJ1172775.1"/>
    <property type="molecule type" value="Genomic_DNA"/>
</dbReference>
<dbReference type="Proteomes" id="UP001066276">
    <property type="component" value="Chromosome 4_1"/>
</dbReference>
<feature type="region of interest" description="Disordered" evidence="1">
    <location>
        <begin position="31"/>
        <end position="52"/>
    </location>
</feature>
<evidence type="ECO:0000313" key="2">
    <source>
        <dbReference type="EMBL" id="KAJ1172775.1"/>
    </source>
</evidence>
<organism evidence="2 3">
    <name type="scientific">Pleurodeles waltl</name>
    <name type="common">Iberian ribbed newt</name>
    <dbReference type="NCBI Taxonomy" id="8319"/>
    <lineage>
        <taxon>Eukaryota</taxon>
        <taxon>Metazoa</taxon>
        <taxon>Chordata</taxon>
        <taxon>Craniata</taxon>
        <taxon>Vertebrata</taxon>
        <taxon>Euteleostomi</taxon>
        <taxon>Amphibia</taxon>
        <taxon>Batrachia</taxon>
        <taxon>Caudata</taxon>
        <taxon>Salamandroidea</taxon>
        <taxon>Salamandridae</taxon>
        <taxon>Pleurodelinae</taxon>
        <taxon>Pleurodeles</taxon>
    </lineage>
</organism>
<sequence>MVVPPSAPPLSGSMVNAHSMRKDTFIKDMFTKTTGKKTDRTEKGSQDTEPCRGYTRRHLRCGRSCHTVIFTTLRYDIAALKQELAADLKDIRRNMGELEQSVNSLERAQDDLEEELEESRREILSVRDKTADLN</sequence>
<name>A0AAV7T8N2_PLEWA</name>
<comment type="caution">
    <text evidence="2">The sequence shown here is derived from an EMBL/GenBank/DDBJ whole genome shotgun (WGS) entry which is preliminary data.</text>
</comment>
<keyword evidence="3" id="KW-1185">Reference proteome</keyword>
<gene>
    <name evidence="2" type="ORF">NDU88_004617</name>
</gene>